<evidence type="ECO:0000313" key="1">
    <source>
        <dbReference type="EMBL" id="CAA9890533.1"/>
    </source>
</evidence>
<dbReference type="EMBL" id="CADCXN010000052">
    <property type="protein sequence ID" value="CAA9890533.1"/>
    <property type="molecule type" value="Genomic_DNA"/>
</dbReference>
<reference evidence="1 2" key="1">
    <citation type="submission" date="2020-02" db="EMBL/GenBank/DDBJ databases">
        <authorList>
            <person name="Hogendoorn C."/>
        </authorList>
    </citation>
    <scope>NUCLEOTIDE SEQUENCE [LARGE SCALE GENOMIC DNA]</scope>
    <source>
        <strain evidence="1">METHB21</strain>
    </source>
</reference>
<dbReference type="Proteomes" id="UP000494216">
    <property type="component" value="Unassembled WGS sequence"/>
</dbReference>
<dbReference type="AlphaFoldDB" id="A0A8S0Y658"/>
<sequence>MGVRTYVDSRETLSAKAIGTLKQVDVAK</sequence>
<proteinExistence type="predicted"/>
<keyword evidence="2" id="KW-1185">Reference proteome</keyword>
<accession>A0A8S0Y658</accession>
<name>A0A8S0Y658_9GAMM</name>
<organism evidence="1 2">
    <name type="scientific">Candidatus Methylobacter favarea</name>
    <dbReference type="NCBI Taxonomy" id="2707345"/>
    <lineage>
        <taxon>Bacteria</taxon>
        <taxon>Pseudomonadati</taxon>
        <taxon>Pseudomonadota</taxon>
        <taxon>Gammaproteobacteria</taxon>
        <taxon>Methylococcales</taxon>
        <taxon>Methylococcaceae</taxon>
        <taxon>Methylobacter</taxon>
    </lineage>
</organism>
<gene>
    <name evidence="1" type="ORF">METHB2_240006</name>
</gene>
<comment type="caution">
    <text evidence="1">The sequence shown here is derived from an EMBL/GenBank/DDBJ whole genome shotgun (WGS) entry which is preliminary data.</text>
</comment>
<evidence type="ECO:0000313" key="2">
    <source>
        <dbReference type="Proteomes" id="UP000494216"/>
    </source>
</evidence>
<protein>
    <submittedName>
        <fullName evidence="1">Uncharacterized protein</fullName>
    </submittedName>
</protein>